<sequence>MKAASLTVRDLSRSFGGLRAVDRVSFTATAAKITTVIGPNGAGKSTLFNLISGALHPDQGTVALNDRDVTSMSPELLKCAGVSRSFQITNLFSDLTVGENLRIAAQFLEPARSMFLPIRKSTRALRKCSEVLNRFGLAAKAGVLAGALSHGEQRRLEVAMCLASNPGILMLDEPTQGMSHGDTAETAKMLKELSKEVTILLVEHDIGLVMSLSDHVVVMHQGRKLSEGSPAEVRANADVQAAYFGHH</sequence>
<dbReference type="InterPro" id="IPR051120">
    <property type="entry name" value="ABC_AA/LPS_Transport"/>
</dbReference>
<dbReference type="PROSITE" id="PS50893">
    <property type="entry name" value="ABC_TRANSPORTER_2"/>
    <property type="match status" value="1"/>
</dbReference>
<protein>
    <submittedName>
        <fullName evidence="6">ABC transporter ATP-binding protein</fullName>
    </submittedName>
</protein>
<dbReference type="InterPro" id="IPR017871">
    <property type="entry name" value="ABC_transporter-like_CS"/>
</dbReference>
<evidence type="ECO:0000259" key="5">
    <source>
        <dbReference type="PROSITE" id="PS50893"/>
    </source>
</evidence>
<dbReference type="SUPFAM" id="SSF52540">
    <property type="entry name" value="P-loop containing nucleoside triphosphate hydrolases"/>
    <property type="match status" value="1"/>
</dbReference>
<dbReference type="Proteomes" id="UP001169027">
    <property type="component" value="Unassembled WGS sequence"/>
</dbReference>
<reference evidence="6" key="1">
    <citation type="submission" date="2023-06" db="EMBL/GenBank/DDBJ databases">
        <authorList>
            <person name="Jiang Y."/>
            <person name="Liu Q."/>
        </authorList>
    </citation>
    <scope>NUCLEOTIDE SEQUENCE</scope>
    <source>
        <strain evidence="6">CGMCC 1.12090</strain>
    </source>
</reference>
<keyword evidence="1" id="KW-0813">Transport</keyword>
<dbReference type="InterPro" id="IPR003439">
    <property type="entry name" value="ABC_transporter-like_ATP-bd"/>
</dbReference>
<comment type="caution">
    <text evidence="6">The sequence shown here is derived from an EMBL/GenBank/DDBJ whole genome shotgun (WGS) entry which is preliminary data.</text>
</comment>
<evidence type="ECO:0000256" key="2">
    <source>
        <dbReference type="ARBA" id="ARBA00022475"/>
    </source>
</evidence>
<proteinExistence type="predicted"/>
<dbReference type="PROSITE" id="PS00211">
    <property type="entry name" value="ABC_TRANSPORTER_1"/>
    <property type="match status" value="1"/>
</dbReference>
<name>A0ABT8SC87_9BURK</name>
<keyword evidence="4 6" id="KW-0067">ATP-binding</keyword>
<keyword evidence="2" id="KW-0472">Membrane</keyword>
<keyword evidence="2" id="KW-1003">Cell membrane</keyword>
<keyword evidence="7" id="KW-1185">Reference proteome</keyword>
<evidence type="ECO:0000256" key="4">
    <source>
        <dbReference type="ARBA" id="ARBA00022840"/>
    </source>
</evidence>
<evidence type="ECO:0000256" key="3">
    <source>
        <dbReference type="ARBA" id="ARBA00022741"/>
    </source>
</evidence>
<accession>A0ABT8SC87</accession>
<keyword evidence="3" id="KW-0547">Nucleotide-binding</keyword>
<dbReference type="Pfam" id="PF00005">
    <property type="entry name" value="ABC_tran"/>
    <property type="match status" value="1"/>
</dbReference>
<dbReference type="SMART" id="SM00382">
    <property type="entry name" value="AAA"/>
    <property type="match status" value="1"/>
</dbReference>
<evidence type="ECO:0000256" key="1">
    <source>
        <dbReference type="ARBA" id="ARBA00022448"/>
    </source>
</evidence>
<dbReference type="GO" id="GO:0005524">
    <property type="term" value="F:ATP binding"/>
    <property type="evidence" value="ECO:0007669"/>
    <property type="project" value="UniProtKB-KW"/>
</dbReference>
<dbReference type="EMBL" id="JAUKVY010000029">
    <property type="protein sequence ID" value="MDO1536532.1"/>
    <property type="molecule type" value="Genomic_DNA"/>
</dbReference>
<dbReference type="InterPro" id="IPR003593">
    <property type="entry name" value="AAA+_ATPase"/>
</dbReference>
<evidence type="ECO:0000313" key="7">
    <source>
        <dbReference type="Proteomes" id="UP001169027"/>
    </source>
</evidence>
<dbReference type="Pfam" id="PF12399">
    <property type="entry name" value="BCA_ABC_TP_C"/>
    <property type="match status" value="1"/>
</dbReference>
<feature type="domain" description="ABC transporter" evidence="5">
    <location>
        <begin position="6"/>
        <end position="246"/>
    </location>
</feature>
<dbReference type="Gene3D" id="3.40.50.300">
    <property type="entry name" value="P-loop containing nucleotide triphosphate hydrolases"/>
    <property type="match status" value="1"/>
</dbReference>
<dbReference type="PANTHER" id="PTHR45772">
    <property type="entry name" value="CONSERVED COMPONENT OF ABC TRANSPORTER FOR NATURAL AMINO ACIDS-RELATED"/>
    <property type="match status" value="1"/>
</dbReference>
<gene>
    <name evidence="6" type="ORF">Q2T77_30035</name>
</gene>
<evidence type="ECO:0000313" key="6">
    <source>
        <dbReference type="EMBL" id="MDO1536532.1"/>
    </source>
</evidence>
<dbReference type="RefSeq" id="WP_301814623.1">
    <property type="nucleotide sequence ID" value="NZ_JAUJZH010000029.1"/>
</dbReference>
<dbReference type="InterPro" id="IPR027417">
    <property type="entry name" value="P-loop_NTPase"/>
</dbReference>
<organism evidence="6 7">
    <name type="scientific">Variovorax ginsengisoli</name>
    <dbReference type="NCBI Taxonomy" id="363844"/>
    <lineage>
        <taxon>Bacteria</taxon>
        <taxon>Pseudomonadati</taxon>
        <taxon>Pseudomonadota</taxon>
        <taxon>Betaproteobacteria</taxon>
        <taxon>Burkholderiales</taxon>
        <taxon>Comamonadaceae</taxon>
        <taxon>Variovorax</taxon>
    </lineage>
</organism>
<dbReference type="PANTHER" id="PTHR45772:SF2">
    <property type="entry name" value="ABC TRANSPORTER ATP-BINDING PROTEIN"/>
    <property type="match status" value="1"/>
</dbReference>
<dbReference type="CDD" id="cd03219">
    <property type="entry name" value="ABC_Mj1267_LivG_branched"/>
    <property type="match status" value="1"/>
</dbReference>
<dbReference type="InterPro" id="IPR032823">
    <property type="entry name" value="BCA_ABC_TP_C"/>
</dbReference>